<feature type="signal peptide" evidence="1">
    <location>
        <begin position="1"/>
        <end position="50"/>
    </location>
</feature>
<dbReference type="AlphaFoldDB" id="Q657H5"/>
<dbReference type="Proteomes" id="UP000817658">
    <property type="component" value="Chromosome 1"/>
</dbReference>
<evidence type="ECO:0000313" key="4">
    <source>
        <dbReference type="Proteomes" id="UP000000763"/>
    </source>
</evidence>
<feature type="chain" id="PRO_5010141240" evidence="1">
    <location>
        <begin position="51"/>
        <end position="195"/>
    </location>
</feature>
<reference evidence="4" key="3">
    <citation type="journal article" date="2008" name="Nucleic Acids Res.">
        <title>The rice annotation project database (RAP-DB): 2008 update.</title>
        <authorList>
            <consortium name="The rice annotation project (RAP)"/>
        </authorList>
    </citation>
    <scope>GENOME REANNOTATION</scope>
    <source>
        <strain evidence="4">cv. Nipponbare</strain>
    </source>
</reference>
<dbReference type="EMBL" id="AP002871">
    <property type="protein sequence ID" value="BAD44899.1"/>
    <property type="molecule type" value="Genomic_DNA"/>
</dbReference>
<sequence>MERDGRQLEWGGGWSRRWAATGLGWRQEGRQGPGAALLLLLLMGCGQADAGGGLGGEPLSLTVAVGREISAAALGGDSLSLTVAVDGVNVDYEQHRLPRKSATVISARHRVRRSQAIAANLRKDGPTAVVGDIFSKGPLEGLIRILNYVRYKSRVQQGSIMYLGWAASGSISDEELNLVMAACVLGISAYIFMTL</sequence>
<evidence type="ECO:0000313" key="3">
    <source>
        <dbReference type="EMBL" id="BAD45042.1"/>
    </source>
</evidence>
<reference evidence="4" key="2">
    <citation type="journal article" date="2005" name="Nature">
        <title>The map-based sequence of the rice genome.</title>
        <authorList>
            <consortium name="International rice genome sequencing project (IRGSP)"/>
            <person name="Matsumoto T."/>
            <person name="Wu J."/>
            <person name="Kanamori H."/>
            <person name="Katayose Y."/>
            <person name="Fujisawa M."/>
            <person name="Namiki N."/>
            <person name="Mizuno H."/>
            <person name="Yamamoto K."/>
            <person name="Antonio B.A."/>
            <person name="Baba T."/>
            <person name="Sakata K."/>
            <person name="Nagamura Y."/>
            <person name="Aoki H."/>
            <person name="Arikawa K."/>
            <person name="Arita K."/>
            <person name="Bito T."/>
            <person name="Chiden Y."/>
            <person name="Fujitsuka N."/>
            <person name="Fukunaka R."/>
            <person name="Hamada M."/>
            <person name="Harada C."/>
            <person name="Hayashi A."/>
            <person name="Hijishita S."/>
            <person name="Honda M."/>
            <person name="Hosokawa S."/>
            <person name="Ichikawa Y."/>
            <person name="Idonuma A."/>
            <person name="Iijima M."/>
            <person name="Ikeda M."/>
            <person name="Ikeno M."/>
            <person name="Ito K."/>
            <person name="Ito S."/>
            <person name="Ito T."/>
            <person name="Ito Y."/>
            <person name="Ito Y."/>
            <person name="Iwabuchi A."/>
            <person name="Kamiya K."/>
            <person name="Karasawa W."/>
            <person name="Kurita K."/>
            <person name="Katagiri S."/>
            <person name="Kikuta A."/>
            <person name="Kobayashi H."/>
            <person name="Kobayashi N."/>
            <person name="Machita K."/>
            <person name="Maehara T."/>
            <person name="Masukawa M."/>
            <person name="Mizubayashi T."/>
            <person name="Mukai Y."/>
            <person name="Nagasaki H."/>
            <person name="Nagata Y."/>
            <person name="Naito S."/>
            <person name="Nakashima M."/>
            <person name="Nakama Y."/>
            <person name="Nakamichi Y."/>
            <person name="Nakamura M."/>
            <person name="Meguro A."/>
            <person name="Negishi M."/>
            <person name="Ohta I."/>
            <person name="Ohta T."/>
            <person name="Okamoto M."/>
            <person name="Ono N."/>
            <person name="Saji S."/>
            <person name="Sakaguchi M."/>
            <person name="Sakai K."/>
            <person name="Shibata M."/>
            <person name="Shimokawa T."/>
            <person name="Song J."/>
            <person name="Takazaki Y."/>
            <person name="Terasawa K."/>
            <person name="Tsugane M."/>
            <person name="Tsuji K."/>
            <person name="Ueda S."/>
            <person name="Waki K."/>
            <person name="Yamagata H."/>
            <person name="Yamamoto M."/>
            <person name="Yamamoto S."/>
            <person name="Yamane H."/>
            <person name="Yoshiki S."/>
            <person name="Yoshihara R."/>
            <person name="Yukawa K."/>
            <person name="Zhong H."/>
            <person name="Yano M."/>
            <person name="Yuan Q."/>
            <person name="Ouyang S."/>
            <person name="Liu J."/>
            <person name="Jones K.M."/>
            <person name="Gansberger K."/>
            <person name="Moffat K."/>
            <person name="Hill J."/>
            <person name="Bera J."/>
            <person name="Fadrosh D."/>
            <person name="Jin S."/>
            <person name="Johri S."/>
            <person name="Kim M."/>
            <person name="Overton L."/>
            <person name="Reardon M."/>
            <person name="Tsitrin T."/>
            <person name="Vuong H."/>
            <person name="Weaver B."/>
            <person name="Ciecko A."/>
            <person name="Tallon L."/>
            <person name="Jackson J."/>
            <person name="Pai G."/>
            <person name="Aken S.V."/>
            <person name="Utterback T."/>
            <person name="Reidmuller S."/>
            <person name="Feldblyum T."/>
            <person name="Hsiao J."/>
            <person name="Zismann V."/>
            <person name="Iobst S."/>
            <person name="de Vazeille A.R."/>
            <person name="Buell C.R."/>
            <person name="Ying K."/>
            <person name="Li Y."/>
            <person name="Lu T."/>
            <person name="Huang Y."/>
            <person name="Zhao Q."/>
            <person name="Feng Q."/>
            <person name="Zhang L."/>
            <person name="Zhu J."/>
            <person name="Weng Q."/>
            <person name="Mu J."/>
            <person name="Lu Y."/>
            <person name="Fan D."/>
            <person name="Liu Y."/>
            <person name="Guan J."/>
            <person name="Zhang Y."/>
            <person name="Yu S."/>
            <person name="Liu X."/>
            <person name="Zhang Y."/>
            <person name="Hong G."/>
            <person name="Han B."/>
            <person name="Choisne N."/>
            <person name="Demange N."/>
            <person name="Orjeda G."/>
            <person name="Samain S."/>
            <person name="Cattolico L."/>
            <person name="Pelletier E."/>
            <person name="Couloux A."/>
            <person name="Segurens B."/>
            <person name="Wincker P."/>
            <person name="D'Hont A."/>
            <person name="Scarpelli C."/>
            <person name="Weissenbach J."/>
            <person name="Salanoubat M."/>
            <person name="Quetier F."/>
            <person name="Yu Y."/>
            <person name="Kim H.R."/>
            <person name="Rambo T."/>
            <person name="Currie J."/>
            <person name="Collura K."/>
            <person name="Luo M."/>
            <person name="Yang T."/>
            <person name="Ammiraju J.S.S."/>
            <person name="Engler F."/>
            <person name="Soderlund C."/>
            <person name="Wing R.A."/>
            <person name="Palmer L.E."/>
            <person name="de la Bastide M."/>
            <person name="Spiegel L."/>
            <person name="Nascimento L."/>
            <person name="Zutavern T."/>
            <person name="O'Shaughnessy A."/>
            <person name="Dike S."/>
            <person name="Dedhia N."/>
            <person name="Preston R."/>
            <person name="Balija V."/>
            <person name="McCombie W.R."/>
            <person name="Chow T."/>
            <person name="Chen H."/>
            <person name="Chung M."/>
            <person name="Chen C."/>
            <person name="Shaw J."/>
            <person name="Wu H."/>
            <person name="Hsiao K."/>
            <person name="Chao Y."/>
            <person name="Chu M."/>
            <person name="Cheng C."/>
            <person name="Hour A."/>
            <person name="Lee P."/>
            <person name="Lin S."/>
            <person name="Lin Y."/>
            <person name="Liou J."/>
            <person name="Liu S."/>
            <person name="Hsing Y."/>
            <person name="Raghuvanshi S."/>
            <person name="Mohanty A."/>
            <person name="Bharti A.K."/>
            <person name="Gaur A."/>
            <person name="Gupta V."/>
            <person name="Kumar D."/>
            <person name="Ravi V."/>
            <person name="Vij S."/>
            <person name="Kapur A."/>
            <person name="Khurana P."/>
            <person name="Khurana P."/>
            <person name="Khurana J.P."/>
            <person name="Tyagi A.K."/>
            <person name="Gaikwad K."/>
            <person name="Singh A."/>
            <person name="Dalal V."/>
            <person name="Srivastava S."/>
            <person name="Dixit A."/>
            <person name="Pal A.K."/>
            <person name="Ghazi I.A."/>
            <person name="Yadav M."/>
            <person name="Pandit A."/>
            <person name="Bhargava A."/>
            <person name="Sureshbabu K."/>
            <person name="Batra K."/>
            <person name="Sharma T.R."/>
            <person name="Mohapatra T."/>
            <person name="Singh N.K."/>
            <person name="Messing J."/>
            <person name="Nelson A.B."/>
            <person name="Fuks G."/>
            <person name="Kavchok S."/>
            <person name="Keizer G."/>
            <person name="Linton E."/>
            <person name="Llaca V."/>
            <person name="Song R."/>
            <person name="Tanyolac B."/>
            <person name="Young S."/>
            <person name="Ho-Il K."/>
            <person name="Hahn J.H."/>
            <person name="Sangsakoo G."/>
            <person name="Vanavichit A."/>
            <person name="de Mattos Luiz.A.T."/>
            <person name="Zimmer P.D."/>
            <person name="Malone G."/>
            <person name="Dellagostin O."/>
            <person name="de Oliveira A.C."/>
            <person name="Bevan M."/>
            <person name="Bancroft I."/>
            <person name="Minx P."/>
            <person name="Cordum H."/>
            <person name="Wilson R."/>
            <person name="Cheng Z."/>
            <person name="Jin W."/>
            <person name="Jiang J."/>
            <person name="Leong S.A."/>
            <person name="Iwama H."/>
            <person name="Gojobori T."/>
            <person name="Itoh T."/>
            <person name="Niimura Y."/>
            <person name="Fujii Y."/>
            <person name="Habara T."/>
            <person name="Sakai H."/>
            <person name="Sato Y."/>
            <person name="Wilson G."/>
            <person name="Kumar K."/>
            <person name="McCouch S."/>
            <person name="Juretic N."/>
            <person name="Hoen D."/>
            <person name="Wright S."/>
            <person name="Bruskiewich R."/>
            <person name="Bureau T."/>
            <person name="Miyao A."/>
            <person name="Hirochika H."/>
            <person name="Nishikawa T."/>
            <person name="Kadowaki K."/>
            <person name="Sugiura M."/>
            <person name="Burr B."/>
            <person name="Sasaki T."/>
        </authorList>
    </citation>
    <scope>NUCLEOTIDE SEQUENCE [LARGE SCALE GENOMIC DNA]</scope>
    <source>
        <strain evidence="4">cv. Nipponbare</strain>
    </source>
</reference>
<evidence type="ECO:0000313" key="2">
    <source>
        <dbReference type="EMBL" id="BAD44899.1"/>
    </source>
</evidence>
<dbReference type="EMBL" id="AP003206">
    <property type="protein sequence ID" value="BAD45042.1"/>
    <property type="molecule type" value="Genomic_DNA"/>
</dbReference>
<gene>
    <name evidence="3" type="ORF">B1146F03.41</name>
    <name evidence="2" type="ORF">P0475H04.8</name>
</gene>
<dbReference type="Proteomes" id="UP000000763">
    <property type="component" value="Chromosome 1"/>
</dbReference>
<name>Q657H5_ORYSJ</name>
<organism evidence="3">
    <name type="scientific">Oryza sativa subsp. japonica</name>
    <name type="common">Rice</name>
    <dbReference type="NCBI Taxonomy" id="39947"/>
    <lineage>
        <taxon>Eukaryota</taxon>
        <taxon>Viridiplantae</taxon>
        <taxon>Streptophyta</taxon>
        <taxon>Embryophyta</taxon>
        <taxon>Tracheophyta</taxon>
        <taxon>Spermatophyta</taxon>
        <taxon>Magnoliopsida</taxon>
        <taxon>Liliopsida</taxon>
        <taxon>Poales</taxon>
        <taxon>Poaceae</taxon>
        <taxon>BOP clade</taxon>
        <taxon>Oryzoideae</taxon>
        <taxon>Oryzeae</taxon>
        <taxon>Oryzinae</taxon>
        <taxon>Oryza</taxon>
        <taxon>Oryza sativa</taxon>
    </lineage>
</organism>
<keyword evidence="1" id="KW-0732">Signal</keyword>
<evidence type="ECO:0000256" key="1">
    <source>
        <dbReference type="SAM" id="SignalP"/>
    </source>
</evidence>
<protein>
    <submittedName>
        <fullName evidence="3">Uncharacterized protein</fullName>
    </submittedName>
</protein>
<proteinExistence type="predicted"/>
<accession>Q657H5</accession>
<reference evidence="3" key="1">
    <citation type="journal article" date="2002" name="Nature">
        <title>The genome sequence and structure of rice chromosome 1.</title>
        <authorList>
            <person name="Sasaki T."/>
            <person name="Matsumoto T."/>
            <person name="Yamamoto K."/>
            <person name="Sakata K."/>
            <person name="Baba T."/>
            <person name="Katayose Y."/>
            <person name="Wu J."/>
            <person name="Niimura Y."/>
            <person name="Cheng Z."/>
            <person name="Nagamura Y."/>
            <person name="Antonio B.A."/>
            <person name="Kanamori H."/>
            <person name="Hosokawa S."/>
            <person name="Masukawa M."/>
            <person name="Arikawa K."/>
            <person name="Chiden Y."/>
            <person name="Hayashi M."/>
            <person name="Okamoto M."/>
            <person name="Ando T."/>
            <person name="Aoki H."/>
            <person name="Arita K."/>
            <person name="Hamada M."/>
            <person name="Harada C."/>
            <person name="Hijishita S."/>
            <person name="Honda M."/>
            <person name="Ichikawa Y."/>
            <person name="Idonuma A."/>
            <person name="Iijima M."/>
            <person name="Ikeda M."/>
            <person name="Ikeno M."/>
            <person name="Itoh S."/>
            <person name="Itoh T."/>
            <person name="Itoh Y."/>
            <person name="Itoh Y."/>
            <person name="Iwabuchi A."/>
            <person name="Kamiya K."/>
            <person name="Karasawa W."/>
            <person name="Katagiri S."/>
            <person name="Kikuta A."/>
            <person name="Kobayashi N."/>
            <person name="Kono I."/>
            <person name="Machita K."/>
            <person name="Maehara T."/>
            <person name="Mizuno H."/>
            <person name="Mizubayashi T."/>
            <person name="Mukai Y."/>
            <person name="Nagasaki H."/>
            <person name="Nakashima M."/>
            <person name="Nakama Y."/>
            <person name="Nakamichi Y."/>
            <person name="Nakamura M."/>
            <person name="Namiki N."/>
            <person name="Negishi M."/>
            <person name="Ohta I."/>
            <person name="Ono N."/>
            <person name="Saji S."/>
            <person name="Sakai K."/>
            <person name="Shibata M."/>
            <person name="Shimokawa T."/>
            <person name="Shomura A."/>
            <person name="Song J."/>
            <person name="Takazaki Y."/>
            <person name="Terasawa K."/>
            <person name="Tsuji K."/>
            <person name="Waki K."/>
            <person name="Yamagata H."/>
            <person name="Yamane H."/>
            <person name="Yoshiki S."/>
            <person name="Yoshihara R."/>
            <person name="Yukawa K."/>
            <person name="Zhong H."/>
            <person name="Iwama H."/>
            <person name="Endo T."/>
            <person name="Ito H."/>
            <person name="Hahn J.H."/>
            <person name="Kim H.I."/>
            <person name="Eun M.Y."/>
            <person name="Yano M."/>
            <person name="Jiang J."/>
            <person name="Gojobori T."/>
        </authorList>
    </citation>
    <scope>NUCLEOTIDE SEQUENCE</scope>
</reference>